<dbReference type="Proteomes" id="UP000013280">
    <property type="component" value="Unassembled WGS sequence"/>
</dbReference>
<accession>R0CT89</accession>
<dbReference type="RefSeq" id="WP_004626006.1">
    <property type="nucleotide sequence ID" value="NZ_APMQ01000001.1"/>
</dbReference>
<name>R0CT89_RALPI</name>
<protein>
    <recommendedName>
        <fullName evidence="4">Transmembrane protein</fullName>
    </recommendedName>
</protein>
<dbReference type="PATRIC" id="fig|1264675.3.peg.20"/>
<feature type="transmembrane region" description="Helical" evidence="1">
    <location>
        <begin position="7"/>
        <end position="25"/>
    </location>
</feature>
<organism evidence="2 3">
    <name type="scientific">Ralstonia pickettii OR214</name>
    <dbReference type="NCBI Taxonomy" id="1264675"/>
    <lineage>
        <taxon>Bacteria</taxon>
        <taxon>Pseudomonadati</taxon>
        <taxon>Pseudomonadota</taxon>
        <taxon>Betaproteobacteria</taxon>
        <taxon>Burkholderiales</taxon>
        <taxon>Burkholderiaceae</taxon>
        <taxon>Ralstonia</taxon>
    </lineage>
</organism>
<proteinExistence type="predicted"/>
<reference evidence="2 3" key="1">
    <citation type="journal article" date="2013" name="Genome Announc.">
        <title>Draft Genome Sequence for Ralstonia sp. Strain OR214, a Bacterium with Potential for Bioremediation.</title>
        <authorList>
            <person name="Utturkar S.M."/>
            <person name="Bollmann A."/>
            <person name="Brzoska R.M."/>
            <person name="Klingeman D.M."/>
            <person name="Epstein S.E."/>
            <person name="Palumbo A.V."/>
            <person name="Brown S.D."/>
        </authorList>
    </citation>
    <scope>NUCLEOTIDE SEQUENCE [LARGE SCALE GENOMIC DNA]</scope>
    <source>
        <strain evidence="2 3">OR214</strain>
    </source>
</reference>
<dbReference type="AlphaFoldDB" id="R0CT89"/>
<evidence type="ECO:0000313" key="3">
    <source>
        <dbReference type="Proteomes" id="UP000013280"/>
    </source>
</evidence>
<evidence type="ECO:0000256" key="1">
    <source>
        <dbReference type="SAM" id="Phobius"/>
    </source>
</evidence>
<gene>
    <name evidence="2" type="ORF">OR214_00021</name>
</gene>
<feature type="transmembrane region" description="Helical" evidence="1">
    <location>
        <begin position="31"/>
        <end position="55"/>
    </location>
</feature>
<evidence type="ECO:0008006" key="4">
    <source>
        <dbReference type="Google" id="ProtNLM"/>
    </source>
</evidence>
<sequence length="115" mass="12585" precursor="true">MKAVLYWVKAVLIDMVLFGLLAYGAAGGVTWALSIFLFWMWTITVLSLLIGLFGNKTWFPVYRPAGIRTYRILTEIAFISALAGLGLQVLAACRFLAMVGLLSARTREPKEGAAA</sequence>
<comment type="caution">
    <text evidence="2">The sequence shown here is derived from an EMBL/GenBank/DDBJ whole genome shotgun (WGS) entry which is preliminary data.</text>
</comment>
<keyword evidence="1" id="KW-0812">Transmembrane</keyword>
<keyword evidence="1" id="KW-1133">Transmembrane helix</keyword>
<keyword evidence="1" id="KW-0472">Membrane</keyword>
<evidence type="ECO:0000313" key="2">
    <source>
        <dbReference type="EMBL" id="ENZ79605.1"/>
    </source>
</evidence>
<feature type="transmembrane region" description="Helical" evidence="1">
    <location>
        <begin position="76"/>
        <end position="97"/>
    </location>
</feature>
<dbReference type="EMBL" id="APMQ01000001">
    <property type="protein sequence ID" value="ENZ79605.1"/>
    <property type="molecule type" value="Genomic_DNA"/>
</dbReference>